<feature type="compositionally biased region" description="Basic residues" evidence="1">
    <location>
        <begin position="388"/>
        <end position="403"/>
    </location>
</feature>
<feature type="compositionally biased region" description="Basic residues" evidence="1">
    <location>
        <begin position="305"/>
        <end position="331"/>
    </location>
</feature>
<dbReference type="SMART" id="SM00384">
    <property type="entry name" value="AT_hook"/>
    <property type="match status" value="2"/>
</dbReference>
<dbReference type="InterPro" id="IPR017956">
    <property type="entry name" value="AT_hook_DNA-bd_motif"/>
</dbReference>
<dbReference type="OMA" id="FAVMHMG"/>
<comment type="caution">
    <text evidence="2">The sequence shown here is derived from an EMBL/GenBank/DDBJ whole genome shotgun (WGS) entry which is preliminary data.</text>
</comment>
<name>A0A167B5K9_METRR</name>
<dbReference type="EMBL" id="AZHC01000021">
    <property type="protein sequence ID" value="OAA39675.1"/>
    <property type="molecule type" value="Genomic_DNA"/>
</dbReference>
<keyword evidence="2" id="KW-0238">DNA-binding</keyword>
<feature type="region of interest" description="Disordered" evidence="1">
    <location>
        <begin position="346"/>
        <end position="434"/>
    </location>
</feature>
<sequence>MSPVVAPSHLSSDSPAPHRGREAEPVDAVAGANGHSSMPRPPDASIAVEPLTAVDVPYAAESIAYYDGRVKNGVPPKLQHVDLGTNGNFAVMHMGVSNLASSERLAAARRTSEGTVAASRLFNQEGYKSIRQLKQSGIAVETQDQDVVPSSARKNKTRSRSRPRHGFAQRMAPLSPLETKTEQARLLTLLRSLNPVTIVDQLCKGLAYFGGIPGAPATENAAFPESSAANGSGSYFVGWLSEIFPNVDFSTASGLIIPISSPPRNTPIISTSASISAPTSASMAPAAPTLPTDPSPTDENAVVPGKRKRGRPKGSKSSKVRADKGKRHMSKALKYSVPLVVPTVDENEGVTQSEQIETEVPVTSDNTVPTPVLPNYPSTQSNLPKSILRTRKRGRPKGSKNRPKTNISDENQTASNTRQQIPAQTHAASTSGTANAETILSSNDCSTSAQFAGHDLGQQLSESSPNQSVVPAQQDTPAGTIRSPPRRNAAQQGQMNVSGSVDQVATPTLPLQGRKRRRLLEGNDPSPSSASQAGFVPGSFDSQTQVNSAMVEGVGIGVHSTQTSQIGHFYMTASPQQQQLESPNLSQAIPAQQATRPFAPQRANAVLQNYYNQQSMQSASHHMTTSVGLPGGAFSQTRAVVGNVDACLPQDEAQKQRPTRPSSRVRMQGHQGSQNRQPGTQPSANNTMDAYSSFNSQAFM</sequence>
<evidence type="ECO:0000313" key="2">
    <source>
        <dbReference type="EMBL" id="OAA39675.1"/>
    </source>
</evidence>
<feature type="compositionally biased region" description="Polar residues" evidence="1">
    <location>
        <begin position="458"/>
        <end position="477"/>
    </location>
</feature>
<proteinExistence type="predicted"/>
<evidence type="ECO:0000256" key="1">
    <source>
        <dbReference type="SAM" id="MobiDB-lite"/>
    </source>
</evidence>
<protein>
    <submittedName>
        <fullName evidence="2">AT hook, DNA-binding motif protein</fullName>
    </submittedName>
</protein>
<evidence type="ECO:0000313" key="3">
    <source>
        <dbReference type="Proteomes" id="UP000243498"/>
    </source>
</evidence>
<feature type="compositionally biased region" description="Polar residues" evidence="1">
    <location>
        <begin position="670"/>
        <end position="700"/>
    </location>
</feature>
<feature type="region of interest" description="Disordered" evidence="1">
    <location>
        <begin position="270"/>
        <end position="333"/>
    </location>
</feature>
<dbReference type="STRING" id="1081105.A0A167B5K9"/>
<organism evidence="2 3">
    <name type="scientific">Metarhizium rileyi (strain RCEF 4871)</name>
    <name type="common">Nomuraea rileyi</name>
    <dbReference type="NCBI Taxonomy" id="1649241"/>
    <lineage>
        <taxon>Eukaryota</taxon>
        <taxon>Fungi</taxon>
        <taxon>Dikarya</taxon>
        <taxon>Ascomycota</taxon>
        <taxon>Pezizomycotina</taxon>
        <taxon>Sordariomycetes</taxon>
        <taxon>Hypocreomycetidae</taxon>
        <taxon>Hypocreales</taxon>
        <taxon>Clavicipitaceae</taxon>
        <taxon>Metarhizium</taxon>
    </lineage>
</organism>
<reference evidence="2 3" key="1">
    <citation type="journal article" date="2016" name="Genome Biol. Evol.">
        <title>Divergent and convergent evolution of fungal pathogenicity.</title>
        <authorList>
            <person name="Shang Y."/>
            <person name="Xiao G."/>
            <person name="Zheng P."/>
            <person name="Cen K."/>
            <person name="Zhan S."/>
            <person name="Wang C."/>
        </authorList>
    </citation>
    <scope>NUCLEOTIDE SEQUENCE [LARGE SCALE GENOMIC DNA]</scope>
    <source>
        <strain evidence="2 3">RCEF 4871</strain>
    </source>
</reference>
<dbReference type="Proteomes" id="UP000243498">
    <property type="component" value="Unassembled WGS sequence"/>
</dbReference>
<dbReference type="GO" id="GO:0003677">
    <property type="term" value="F:DNA binding"/>
    <property type="evidence" value="ECO:0007669"/>
    <property type="project" value="UniProtKB-KW"/>
</dbReference>
<dbReference type="AlphaFoldDB" id="A0A167B5K9"/>
<keyword evidence="3" id="KW-1185">Reference proteome</keyword>
<feature type="compositionally biased region" description="Polar residues" evidence="1">
    <location>
        <begin position="404"/>
        <end position="434"/>
    </location>
</feature>
<feature type="region of interest" description="Disordered" evidence="1">
    <location>
        <begin position="142"/>
        <end position="172"/>
    </location>
</feature>
<feature type="region of interest" description="Disordered" evidence="1">
    <location>
        <begin position="1"/>
        <end position="23"/>
    </location>
</feature>
<feature type="compositionally biased region" description="Polar residues" evidence="1">
    <location>
        <begin position="489"/>
        <end position="506"/>
    </location>
</feature>
<feature type="region of interest" description="Disordered" evidence="1">
    <location>
        <begin position="458"/>
        <end position="541"/>
    </location>
</feature>
<dbReference type="OrthoDB" id="5243398at2759"/>
<feature type="compositionally biased region" description="Polar residues" evidence="1">
    <location>
        <begin position="349"/>
        <end position="369"/>
    </location>
</feature>
<accession>A0A167B5K9</accession>
<feature type="region of interest" description="Disordered" evidence="1">
    <location>
        <begin position="647"/>
        <end position="700"/>
    </location>
</feature>
<feature type="compositionally biased region" description="Low complexity" evidence="1">
    <location>
        <begin position="270"/>
        <end position="292"/>
    </location>
</feature>
<feature type="compositionally biased region" description="Basic residues" evidence="1">
    <location>
        <begin position="153"/>
        <end position="167"/>
    </location>
</feature>
<gene>
    <name evidence="2" type="ORF">NOR_06095</name>
</gene>